<dbReference type="AlphaFoldDB" id="A0A430QCR2"/>
<protein>
    <submittedName>
        <fullName evidence="2">Uncharacterized protein</fullName>
    </submittedName>
</protein>
<feature type="region of interest" description="Disordered" evidence="1">
    <location>
        <begin position="78"/>
        <end position="314"/>
    </location>
</feature>
<feature type="region of interest" description="Disordered" evidence="1">
    <location>
        <begin position="336"/>
        <end position="364"/>
    </location>
</feature>
<feature type="compositionally biased region" description="Basic and acidic residues" evidence="1">
    <location>
        <begin position="82"/>
        <end position="105"/>
    </location>
</feature>
<feature type="region of interest" description="Disordered" evidence="1">
    <location>
        <begin position="377"/>
        <end position="430"/>
    </location>
</feature>
<accession>A0A430QCR2</accession>
<sequence>MDVTDTGIDIISNINDGELKYNGELFRVTQETKNIKIKEEFNEEDNENKDLQRNSEGYKMIPNITEAEKERKRVAFQQLKINENKPEIPDVTEKKKRSQTKEAKNRLTNKHGIKEDKLENNKTKERKEKNNNKKEREKKFELGKTKTEETRKRKQKQNNQERREKTTKTTKSTDVPQQNENENNKTINKIKRAMIKKEQEKTIEEDGEKREFKQNINQLQMVNNEAKNEDREKNTIEKINKNINKKENGETEENLSQTSGKIQKDFDGHSTVSDSGDVDERWSVDNNVTSVTKEDKSREGERGSVALDMDGETVTQVVGEDKMVSVSEYEFVDNELQGASRAPDEGWESQIDATPEPIDQTNLDVETNTVPMLSLTEDRLQSGSVSDAVQSVGPHEETGSHGNNSVGTDDNKEVEENISSSGPLDIGVFL</sequence>
<proteinExistence type="predicted"/>
<comment type="caution">
    <text evidence="2">The sequence shown here is derived from an EMBL/GenBank/DDBJ whole genome shotgun (WGS) entry which is preliminary data.</text>
</comment>
<evidence type="ECO:0000313" key="3">
    <source>
        <dbReference type="Proteomes" id="UP000290809"/>
    </source>
</evidence>
<name>A0A430QCR2_SCHBO</name>
<gene>
    <name evidence="2" type="ORF">DC041_0007822</name>
</gene>
<reference evidence="2 3" key="1">
    <citation type="journal article" date="2019" name="PLoS Pathog.">
        <title>Genome sequence of the bovine parasite Schistosoma bovis Tanzania.</title>
        <authorList>
            <person name="Oey H."/>
            <person name="Zakrzewski M."/>
            <person name="Gobert G."/>
            <person name="Gravermann K."/>
            <person name="Stoye J."/>
            <person name="Jones M."/>
            <person name="Mcmanus D."/>
            <person name="Krause L."/>
        </authorList>
    </citation>
    <scope>NUCLEOTIDE SEQUENCE [LARGE SCALE GENOMIC DNA]</scope>
    <source>
        <strain evidence="2 3">TAN1997</strain>
    </source>
</reference>
<feature type="compositionally biased region" description="Basic and acidic residues" evidence="1">
    <location>
        <begin position="226"/>
        <end position="249"/>
    </location>
</feature>
<feature type="compositionally biased region" description="Basic and acidic residues" evidence="1">
    <location>
        <begin position="112"/>
        <end position="151"/>
    </location>
</feature>
<evidence type="ECO:0000313" key="2">
    <source>
        <dbReference type="EMBL" id="RTG85444.1"/>
    </source>
</evidence>
<evidence type="ECO:0000256" key="1">
    <source>
        <dbReference type="SAM" id="MobiDB-lite"/>
    </source>
</evidence>
<organism evidence="2 3">
    <name type="scientific">Schistosoma bovis</name>
    <name type="common">Blood fluke</name>
    <dbReference type="NCBI Taxonomy" id="6184"/>
    <lineage>
        <taxon>Eukaryota</taxon>
        <taxon>Metazoa</taxon>
        <taxon>Spiralia</taxon>
        <taxon>Lophotrochozoa</taxon>
        <taxon>Platyhelminthes</taxon>
        <taxon>Trematoda</taxon>
        <taxon>Digenea</taxon>
        <taxon>Strigeidida</taxon>
        <taxon>Schistosomatoidea</taxon>
        <taxon>Schistosomatidae</taxon>
        <taxon>Schistosoma</taxon>
    </lineage>
</organism>
<feature type="compositionally biased region" description="Polar residues" evidence="1">
    <location>
        <begin position="214"/>
        <end position="225"/>
    </location>
</feature>
<dbReference type="EMBL" id="QMKO01001972">
    <property type="protein sequence ID" value="RTG85444.1"/>
    <property type="molecule type" value="Genomic_DNA"/>
</dbReference>
<feature type="compositionally biased region" description="Basic and acidic residues" evidence="1">
    <location>
        <begin position="292"/>
        <end position="302"/>
    </location>
</feature>
<feature type="compositionally biased region" description="Low complexity" evidence="1">
    <location>
        <begin position="169"/>
        <end position="187"/>
    </location>
</feature>
<dbReference type="Proteomes" id="UP000290809">
    <property type="component" value="Unassembled WGS sequence"/>
</dbReference>
<feature type="compositionally biased region" description="Basic and acidic residues" evidence="1">
    <location>
        <begin position="195"/>
        <end position="213"/>
    </location>
</feature>
<keyword evidence="3" id="KW-1185">Reference proteome</keyword>